<evidence type="ECO:0000256" key="9">
    <source>
        <dbReference type="ARBA" id="ARBA00023012"/>
    </source>
</evidence>
<dbReference type="Gene3D" id="3.30.450.40">
    <property type="match status" value="1"/>
</dbReference>
<dbReference type="Gene3D" id="3.30.565.10">
    <property type="entry name" value="Histidine kinase-like ATPase, C-terminal domain"/>
    <property type="match status" value="1"/>
</dbReference>
<dbReference type="AlphaFoldDB" id="A0A1I4V550"/>
<evidence type="ECO:0000256" key="3">
    <source>
        <dbReference type="ARBA" id="ARBA00012438"/>
    </source>
</evidence>
<keyword evidence="5" id="KW-0808">Transferase</keyword>
<gene>
    <name evidence="19" type="ORF">SAMN05660284_00130</name>
</gene>
<dbReference type="InterPro" id="IPR029016">
    <property type="entry name" value="GAF-like_dom_sf"/>
</dbReference>
<evidence type="ECO:0000259" key="17">
    <source>
        <dbReference type="PROSITE" id="PS50109"/>
    </source>
</evidence>
<dbReference type="Pfam" id="PF05227">
    <property type="entry name" value="CHASE3"/>
    <property type="match status" value="1"/>
</dbReference>
<keyword evidence="11" id="KW-0131">Cell cycle</keyword>
<evidence type="ECO:0000256" key="4">
    <source>
        <dbReference type="ARBA" id="ARBA00022553"/>
    </source>
</evidence>
<evidence type="ECO:0000313" key="19">
    <source>
        <dbReference type="EMBL" id="SFM96357.1"/>
    </source>
</evidence>
<proteinExistence type="predicted"/>
<evidence type="ECO:0000256" key="11">
    <source>
        <dbReference type="ARBA" id="ARBA00023306"/>
    </source>
</evidence>
<dbReference type="SMART" id="SM00387">
    <property type="entry name" value="HATPase_c"/>
    <property type="match status" value="1"/>
</dbReference>
<keyword evidence="10 16" id="KW-0472">Membrane</keyword>
<feature type="transmembrane region" description="Helical" evidence="16">
    <location>
        <begin position="164"/>
        <end position="184"/>
    </location>
</feature>
<dbReference type="CDD" id="cd19410">
    <property type="entry name" value="HK9-like_sensor"/>
    <property type="match status" value="1"/>
</dbReference>
<keyword evidence="16" id="KW-1133">Transmembrane helix</keyword>
<dbReference type="InterPro" id="IPR011006">
    <property type="entry name" value="CheY-like_superfamily"/>
</dbReference>
<dbReference type="Pfam" id="PF13185">
    <property type="entry name" value="GAF_2"/>
    <property type="match status" value="1"/>
</dbReference>
<feature type="transmembrane region" description="Helical" evidence="16">
    <location>
        <begin position="87"/>
        <end position="105"/>
    </location>
</feature>
<accession>A0A1I4V550</accession>
<protein>
    <recommendedName>
        <fullName evidence="13">Virulence sensor protein BvgS</fullName>
        <ecNumber evidence="3">2.7.13.3</ecNumber>
    </recommendedName>
</protein>
<evidence type="ECO:0000313" key="20">
    <source>
        <dbReference type="Proteomes" id="UP000242869"/>
    </source>
</evidence>
<dbReference type="InterPro" id="IPR005467">
    <property type="entry name" value="His_kinase_dom"/>
</dbReference>
<dbReference type="OrthoDB" id="9796305at2"/>
<keyword evidence="16" id="KW-0812">Transmembrane</keyword>
<evidence type="ECO:0000256" key="13">
    <source>
        <dbReference type="ARBA" id="ARBA00070152"/>
    </source>
</evidence>
<feature type="domain" description="Response regulatory" evidence="18">
    <location>
        <begin position="891"/>
        <end position="1004"/>
    </location>
</feature>
<keyword evidence="6" id="KW-0547">Nucleotide-binding</keyword>
<dbReference type="PANTHER" id="PTHR43047:SF63">
    <property type="entry name" value="HISTIDINE KINASE"/>
    <property type="match status" value="1"/>
</dbReference>
<dbReference type="PROSITE" id="PS50110">
    <property type="entry name" value="RESPONSE_REGULATORY"/>
    <property type="match status" value="2"/>
</dbReference>
<dbReference type="Gene3D" id="3.40.50.2300">
    <property type="match status" value="2"/>
</dbReference>
<feature type="transmembrane region" description="Helical" evidence="16">
    <location>
        <begin position="64"/>
        <end position="81"/>
    </location>
</feature>
<dbReference type="GO" id="GO:0005524">
    <property type="term" value="F:ATP binding"/>
    <property type="evidence" value="ECO:0007669"/>
    <property type="project" value="UniProtKB-KW"/>
</dbReference>
<sequence length="1144" mass="124759">MTAYSSNGALPSGTAYLSGPAAFPRFAAFFVAGLGLLVLLGWVLDNHTLKSVLPGAIEMKANTALSFLLSGISLFLLQHPIPPARQYAGQALALFVGLIGLATAGEQFLGWQLGIDELLFKELPSAVYTPYPGRMSPWTMGAFSAFGLALAAWSWPFLRQTVRLAALLITGIGALSLLGYLWNIGELVTDQISTPMAVNTAIGFIFLGVGLLLTSQTASSRPLPLKSVEAKILVGFVSAMLLLTLGSGITYRTSLEFAKASRQVAHSQEIRAALGILYAGVFDAESAQRNHMLTGNPVHRETFARLRVKVNQQEQMLTRLIDDPEQAHYLTELQKLCTQRLDFLERVIAIYEQQGFTAAQKIIATGQGIQLMQAIRVQIDRMGEKERLLLNEREKSVEVSRQRTLISLLLTLSIAVILLTLLFRAIRREMTTRAEAEHFDATHRNVLSLFASTINRKETLRGLLDQLSTQLPYPVTAFYAYDEWHGKLTCEAAYGLSGDMPATFRLGEGLVGEALQTGRLLQLANPDGSLLRIETGLGALMPTTVLACPVIYREQRLGVLVLAANRHLTEHDCNFIGRVTGQLGIALNNIKQYNDLQLLSEQLRDKNDEITQKNLQLEEASRMKSEFLANMSHELRTPLNGIIGFSEALRDGLMGDLSPKQKEYISDIYGSGEHLLSLINDILDLSKIEAGKMTLDLETVALETLLDNSMAMFKEKALVHRLQLHMERDPSLPDVTADARKLKQIIYNLLSNAVKFTPDGGEIVLSAHRQSHADGDILELAVTDTGIGIAPADQGKLFQPFVQIDSSLSRKYQGTGLGLSMVKRLVELHGGQVGLESAPGKGSRFWIHIPWIKGAALPHPQAVAEIPPAQTAIAQAESGTQPSAEASKAPLALIIEDDAKATELMTRYLEAEGLQVACTANAETALAWLADNTPALITLDLILPGMDGLELLSRIKQDSRLSLVPIVIISIAADSSRGLVMGASCVLQKPVSRTDLVNALHSLNITPSPQYQSGQTPRILVVDDDPQAVSLLGANLEHDGYRVNAAFSGAECIAQVRSAPPDAIVLDLMMPELSGFDVVDELRTGAATSRIPIIIVTAKLLTVEDRNRLKGRVFSIMEKSEFRRETFINEVHRALASAKPETMQ</sequence>
<dbReference type="GO" id="GO:0000155">
    <property type="term" value="F:phosphorelay sensor kinase activity"/>
    <property type="evidence" value="ECO:0007669"/>
    <property type="project" value="InterPro"/>
</dbReference>
<evidence type="ECO:0000256" key="7">
    <source>
        <dbReference type="ARBA" id="ARBA00022777"/>
    </source>
</evidence>
<keyword evidence="20" id="KW-1185">Reference proteome</keyword>
<evidence type="ECO:0000256" key="6">
    <source>
        <dbReference type="ARBA" id="ARBA00022741"/>
    </source>
</evidence>
<dbReference type="SUPFAM" id="SSF47384">
    <property type="entry name" value="Homodimeric domain of signal transducing histidine kinase"/>
    <property type="match status" value="1"/>
</dbReference>
<feature type="modified residue" description="4-aspartylphosphate" evidence="14">
    <location>
        <position position="940"/>
    </location>
</feature>
<name>A0A1I4V550_9NEIS</name>
<dbReference type="InterPro" id="IPR001789">
    <property type="entry name" value="Sig_transdc_resp-reg_receiver"/>
</dbReference>
<dbReference type="InterPro" id="IPR036890">
    <property type="entry name" value="HATPase_C_sf"/>
</dbReference>
<keyword evidence="15" id="KW-0175">Coiled coil</keyword>
<dbReference type="FunFam" id="1.10.287.130:FF:000038">
    <property type="entry name" value="Sensory transduction histidine kinase"/>
    <property type="match status" value="1"/>
</dbReference>
<dbReference type="SMART" id="SM00388">
    <property type="entry name" value="HisKA"/>
    <property type="match status" value="1"/>
</dbReference>
<keyword evidence="4 14" id="KW-0597">Phosphoprotein</keyword>
<feature type="transmembrane region" description="Helical" evidence="16">
    <location>
        <begin position="26"/>
        <end position="44"/>
    </location>
</feature>
<dbReference type="CDD" id="cd16922">
    <property type="entry name" value="HATPase_EvgS-ArcB-TorS-like"/>
    <property type="match status" value="1"/>
</dbReference>
<dbReference type="SUPFAM" id="SSF55874">
    <property type="entry name" value="ATPase domain of HSP90 chaperone/DNA topoisomerase II/histidine kinase"/>
    <property type="match status" value="1"/>
</dbReference>
<dbReference type="EMBL" id="FOVE01000001">
    <property type="protein sequence ID" value="SFM96357.1"/>
    <property type="molecule type" value="Genomic_DNA"/>
</dbReference>
<keyword evidence="9" id="KW-0902">Two-component regulatory system</keyword>
<dbReference type="InterPro" id="IPR004358">
    <property type="entry name" value="Sig_transdc_His_kin-like_C"/>
</dbReference>
<keyword evidence="8" id="KW-0067">ATP-binding</keyword>
<evidence type="ECO:0000256" key="14">
    <source>
        <dbReference type="PROSITE-ProRule" id="PRU00169"/>
    </source>
</evidence>
<dbReference type="CDD" id="cd00082">
    <property type="entry name" value="HisKA"/>
    <property type="match status" value="1"/>
</dbReference>
<dbReference type="Gene3D" id="1.10.287.130">
    <property type="match status" value="1"/>
</dbReference>
<evidence type="ECO:0000256" key="16">
    <source>
        <dbReference type="SAM" id="Phobius"/>
    </source>
</evidence>
<dbReference type="SMART" id="SM00448">
    <property type="entry name" value="REC"/>
    <property type="match status" value="2"/>
</dbReference>
<dbReference type="InterPro" id="IPR003661">
    <property type="entry name" value="HisK_dim/P_dom"/>
</dbReference>
<feature type="transmembrane region" description="Helical" evidence="16">
    <location>
        <begin position="196"/>
        <end position="213"/>
    </location>
</feature>
<evidence type="ECO:0000256" key="1">
    <source>
        <dbReference type="ARBA" id="ARBA00000085"/>
    </source>
</evidence>
<dbReference type="PANTHER" id="PTHR43047">
    <property type="entry name" value="TWO-COMPONENT HISTIDINE PROTEIN KINASE"/>
    <property type="match status" value="1"/>
</dbReference>
<dbReference type="Proteomes" id="UP000242869">
    <property type="component" value="Unassembled WGS sequence"/>
</dbReference>
<dbReference type="EC" id="2.7.13.3" evidence="3"/>
<feature type="domain" description="Response regulatory" evidence="18">
    <location>
        <begin position="1018"/>
        <end position="1134"/>
    </location>
</feature>
<feature type="transmembrane region" description="Helical" evidence="16">
    <location>
        <begin position="233"/>
        <end position="251"/>
    </location>
</feature>
<dbReference type="Pfam" id="PF02518">
    <property type="entry name" value="HATPase_c"/>
    <property type="match status" value="1"/>
</dbReference>
<feature type="modified residue" description="4-aspartylphosphate" evidence="14">
    <location>
        <position position="1067"/>
    </location>
</feature>
<evidence type="ECO:0000256" key="10">
    <source>
        <dbReference type="ARBA" id="ARBA00023136"/>
    </source>
</evidence>
<comment type="function">
    <text evidence="12">Member of the two-component regulatory system BvgS/BvgA. Phosphorylates BvgA via a four-step phosphorelay in response to environmental signals.</text>
</comment>
<dbReference type="SUPFAM" id="SSF55781">
    <property type="entry name" value="GAF domain-like"/>
    <property type="match status" value="1"/>
</dbReference>
<dbReference type="InterPro" id="IPR003594">
    <property type="entry name" value="HATPase_dom"/>
</dbReference>
<evidence type="ECO:0000256" key="2">
    <source>
        <dbReference type="ARBA" id="ARBA00004370"/>
    </source>
</evidence>
<feature type="coiled-coil region" evidence="15">
    <location>
        <begin position="593"/>
        <end position="623"/>
    </location>
</feature>
<dbReference type="CDD" id="cd00156">
    <property type="entry name" value="REC"/>
    <property type="match status" value="1"/>
</dbReference>
<evidence type="ECO:0000259" key="18">
    <source>
        <dbReference type="PROSITE" id="PS50110"/>
    </source>
</evidence>
<keyword evidence="7 19" id="KW-0418">Kinase</keyword>
<dbReference type="Pfam" id="PF00072">
    <property type="entry name" value="Response_reg"/>
    <property type="match status" value="2"/>
</dbReference>
<dbReference type="InterPro" id="IPR003018">
    <property type="entry name" value="GAF"/>
</dbReference>
<dbReference type="InterPro" id="IPR007891">
    <property type="entry name" value="CHASE3"/>
</dbReference>
<dbReference type="PROSITE" id="PS50109">
    <property type="entry name" value="HIS_KIN"/>
    <property type="match status" value="1"/>
</dbReference>
<dbReference type="GO" id="GO:0005886">
    <property type="term" value="C:plasma membrane"/>
    <property type="evidence" value="ECO:0007669"/>
    <property type="project" value="TreeGrafter"/>
</dbReference>
<comment type="catalytic activity">
    <reaction evidence="1">
        <text>ATP + protein L-histidine = ADP + protein N-phospho-L-histidine.</text>
        <dbReference type="EC" id="2.7.13.3"/>
    </reaction>
</comment>
<evidence type="ECO:0000256" key="5">
    <source>
        <dbReference type="ARBA" id="ARBA00022679"/>
    </source>
</evidence>
<dbReference type="PRINTS" id="PR00344">
    <property type="entry name" value="BCTRLSENSOR"/>
</dbReference>
<feature type="domain" description="Histidine kinase" evidence="17">
    <location>
        <begin position="630"/>
        <end position="853"/>
    </location>
</feature>
<reference evidence="20" key="1">
    <citation type="submission" date="2016-10" db="EMBL/GenBank/DDBJ databases">
        <authorList>
            <person name="Varghese N."/>
            <person name="Submissions S."/>
        </authorList>
    </citation>
    <scope>NUCLEOTIDE SEQUENCE [LARGE SCALE GENOMIC DNA]</scope>
    <source>
        <strain evidence="20">DSM 6150</strain>
    </source>
</reference>
<dbReference type="GO" id="GO:0009927">
    <property type="term" value="F:histidine phosphotransfer kinase activity"/>
    <property type="evidence" value="ECO:0007669"/>
    <property type="project" value="TreeGrafter"/>
</dbReference>
<evidence type="ECO:0000256" key="8">
    <source>
        <dbReference type="ARBA" id="ARBA00022840"/>
    </source>
</evidence>
<comment type="subcellular location">
    <subcellularLocation>
        <location evidence="2">Membrane</location>
    </subcellularLocation>
</comment>
<evidence type="ECO:0000256" key="12">
    <source>
        <dbReference type="ARBA" id="ARBA00058004"/>
    </source>
</evidence>
<dbReference type="FunFam" id="3.30.565.10:FF:000010">
    <property type="entry name" value="Sensor histidine kinase RcsC"/>
    <property type="match status" value="1"/>
</dbReference>
<organism evidence="19 20">
    <name type="scientific">Formivibrio citricus</name>
    <dbReference type="NCBI Taxonomy" id="83765"/>
    <lineage>
        <taxon>Bacteria</taxon>
        <taxon>Pseudomonadati</taxon>
        <taxon>Pseudomonadota</taxon>
        <taxon>Betaproteobacteria</taxon>
        <taxon>Neisseriales</taxon>
        <taxon>Chitinibacteraceae</taxon>
        <taxon>Formivibrio</taxon>
    </lineage>
</organism>
<feature type="transmembrane region" description="Helical" evidence="16">
    <location>
        <begin position="138"/>
        <end position="158"/>
    </location>
</feature>
<dbReference type="SMART" id="SM00065">
    <property type="entry name" value="GAF"/>
    <property type="match status" value="1"/>
</dbReference>
<dbReference type="STRING" id="83765.SAMN05660284_00130"/>
<evidence type="ECO:0000256" key="15">
    <source>
        <dbReference type="SAM" id="Coils"/>
    </source>
</evidence>
<dbReference type="SUPFAM" id="SSF52172">
    <property type="entry name" value="CheY-like"/>
    <property type="match status" value="2"/>
</dbReference>
<feature type="transmembrane region" description="Helical" evidence="16">
    <location>
        <begin position="405"/>
        <end position="426"/>
    </location>
</feature>
<dbReference type="Pfam" id="PF00512">
    <property type="entry name" value="HisKA"/>
    <property type="match status" value="1"/>
</dbReference>
<dbReference type="RefSeq" id="WP_091189670.1">
    <property type="nucleotide sequence ID" value="NZ_FOVE01000001.1"/>
</dbReference>
<dbReference type="InterPro" id="IPR036097">
    <property type="entry name" value="HisK_dim/P_sf"/>
</dbReference>